<evidence type="ECO:0000313" key="2">
    <source>
        <dbReference type="Proteomes" id="UP001628156"/>
    </source>
</evidence>
<evidence type="ECO:0000313" key="1">
    <source>
        <dbReference type="EMBL" id="GAB1222839.1"/>
    </source>
</evidence>
<keyword evidence="2" id="KW-1185">Reference proteome</keyword>
<dbReference type="EMBL" id="BAAFRS010000121">
    <property type="protein sequence ID" value="GAB1222839.1"/>
    <property type="molecule type" value="Genomic_DNA"/>
</dbReference>
<reference evidence="1 2" key="1">
    <citation type="journal article" date="2019" name="PLoS Negl. Trop. Dis.">
        <title>Whole genome sequencing of Entamoeba nuttalli reveals mammalian host-related molecular signatures and a novel octapeptide-repeat surface protein.</title>
        <authorList>
            <person name="Tanaka M."/>
            <person name="Makiuchi T."/>
            <person name="Komiyama T."/>
            <person name="Shiina T."/>
            <person name="Osaki K."/>
            <person name="Tachibana H."/>
        </authorList>
    </citation>
    <scope>NUCLEOTIDE SEQUENCE [LARGE SCALE GENOMIC DNA]</scope>
    <source>
        <strain evidence="1 2">P19-061405</strain>
    </source>
</reference>
<comment type="caution">
    <text evidence="1">The sequence shown here is derived from an EMBL/GenBank/DDBJ whole genome shotgun (WGS) entry which is preliminary data.</text>
</comment>
<gene>
    <name evidence="1" type="ORF">ENUP19_0121G0200</name>
</gene>
<name>A0ABQ0DJ29_9EUKA</name>
<sequence>MELNSLRTDQKIKKEEFEKTNKQLQQLVSDNYSTLLGTSESVIQLSKISHFLSDQLNIVSIAMGKLKPIEEQKKVEVPKTLKEQFLEFLMVHETVSDYLQNEEYLRASITFNEIMKTKDILMTNKRYNSYLSKRMRVILSTEKDIIETIKTLFGSSLIEKEEDKVIEAFVVYVKHTNQRLSDVLQDLLLQRRVSIISMLQDKTRNCLPDIYNYILDTYLFVRKYFTLDNEGKMQLLYNSTYKETNDYFLNFKDNIEDSLLQWKRLVQQEIGDGIISQFNSLENIESVKKIAIQLVNLKKERKEEDLIYDSIFFIPLNRRINVVVKELWKREFGVFQSRHTLPPNALKTKVNLNTLFFEPGIIKTQKELSNAFVDCKAVEIFVQSFECCFEQIQKELDEIYNEDGTNKNPEIFILEKKREEVFGEGFISWSENLNEELYQMNNEMEKNKTNPSIFKELLLEFLSYCCFIHQCCSKVLRESKPLQGNTYHSLIIIKETLTGLSYKSGQYFFDTILMNLRVPFLKDASMESFGFGIVKNIVWKKVDYNQGYYLTVSNPSYITERFYSRMHLVLSCLGTVSSPLILYVHSHITVVLLKRFEDYLRSYGNDFAPQFVCDLMIMRYSLLKTNEILCKELNDTCLSLSLIEKSTTYLNNTLNKINEEIEYLKKYFDDIDFCLYFNDSKEIATEYYTTKSSLFPTLFPSQLKEH</sequence>
<proteinExistence type="predicted"/>
<organism evidence="1 2">
    <name type="scientific">Entamoeba nuttalli</name>
    <dbReference type="NCBI Taxonomy" id="412467"/>
    <lineage>
        <taxon>Eukaryota</taxon>
        <taxon>Amoebozoa</taxon>
        <taxon>Evosea</taxon>
        <taxon>Archamoebae</taxon>
        <taxon>Mastigamoebida</taxon>
        <taxon>Entamoebidae</taxon>
        <taxon>Entamoeba</taxon>
    </lineage>
</organism>
<dbReference type="Proteomes" id="UP001628156">
    <property type="component" value="Unassembled WGS sequence"/>
</dbReference>
<protein>
    <submittedName>
        <fullName evidence="1">Uncharacterized protein</fullName>
    </submittedName>
</protein>
<accession>A0ABQ0DJ29</accession>